<sequence length="347" mass="37558">MASVTIGCQWDLPRAVVVRHDLHVEAQQLHRVVSDADGVVEQVVHQLDHACVSCALREDIIPTLERLCADGRWEAVVAHLPVAAEAVQVCRLLELDPTTAPHARISSVVTALEGSTLAVDLLGDDLLRERGLHAAPDDDRGVAETCSSLVEYADLLAVTGASDAEGRALLRALARPGVELVPDTSRLDGRGLLEGLHQHVRTEAWVSPTRPPTVPLVVNRHTWSLELSSVRPFHPERLLDGIELLGSAGVRTRGCFWLPTRPGDVGVWDGAGGQLSIGTGSPWGSTRPFTRISVTGTTASRGRIGRLREDFDRLLLDDAEIEARGMLWEAFSDGFEPWLGAIRRAAA</sequence>
<proteinExistence type="predicted"/>
<dbReference type="SMART" id="SM00833">
    <property type="entry name" value="CobW_C"/>
    <property type="match status" value="1"/>
</dbReference>
<reference evidence="2 3" key="1">
    <citation type="submission" date="2018-07" db="EMBL/GenBank/DDBJ databases">
        <title>Desertimonas flava gen. nov. sp. nov.</title>
        <authorList>
            <person name="Liu S."/>
        </authorList>
    </citation>
    <scope>NUCLEOTIDE SEQUENCE [LARGE SCALE GENOMIC DNA]</scope>
    <source>
        <strain evidence="2 3">16Sb5-5</strain>
    </source>
</reference>
<dbReference type="Gene3D" id="3.40.50.300">
    <property type="entry name" value="P-loop containing nucleotide triphosphate hydrolases"/>
    <property type="match status" value="1"/>
</dbReference>
<dbReference type="InterPro" id="IPR051927">
    <property type="entry name" value="Zn_Chap_cDPG_Synth"/>
</dbReference>
<evidence type="ECO:0000313" key="2">
    <source>
        <dbReference type="EMBL" id="RCK68368.1"/>
    </source>
</evidence>
<dbReference type="AlphaFoldDB" id="A0A367YRB9"/>
<dbReference type="InterPro" id="IPR027417">
    <property type="entry name" value="P-loop_NTPase"/>
</dbReference>
<accession>A0A367YRB9</accession>
<gene>
    <name evidence="2" type="ORF">DT076_16975</name>
</gene>
<keyword evidence="3" id="KW-1185">Reference proteome</keyword>
<dbReference type="PANTHER" id="PTHR43603:SF1">
    <property type="entry name" value="ZINC-REGULATED GTPASE METALLOPROTEIN ACTIVATOR 1"/>
    <property type="match status" value="1"/>
</dbReference>
<evidence type="ECO:0000259" key="1">
    <source>
        <dbReference type="SMART" id="SM00833"/>
    </source>
</evidence>
<organism evidence="2 3">
    <name type="scientific">Desertihabitans brevis</name>
    <dbReference type="NCBI Taxonomy" id="2268447"/>
    <lineage>
        <taxon>Bacteria</taxon>
        <taxon>Bacillati</taxon>
        <taxon>Actinomycetota</taxon>
        <taxon>Actinomycetes</taxon>
        <taxon>Propionibacteriales</taxon>
        <taxon>Propionibacteriaceae</taxon>
        <taxon>Desertihabitans</taxon>
    </lineage>
</organism>
<evidence type="ECO:0000313" key="3">
    <source>
        <dbReference type="Proteomes" id="UP000252770"/>
    </source>
</evidence>
<dbReference type="PANTHER" id="PTHR43603">
    <property type="entry name" value="COBW DOMAIN-CONTAINING PROTEIN DDB_G0274527"/>
    <property type="match status" value="1"/>
</dbReference>
<name>A0A367YRB9_9ACTN</name>
<protein>
    <submittedName>
        <fullName evidence="2">Cobalamin biosynthesis protein CobW</fullName>
    </submittedName>
</protein>
<dbReference type="Proteomes" id="UP000252770">
    <property type="component" value="Unassembled WGS sequence"/>
</dbReference>
<comment type="caution">
    <text evidence="2">The sequence shown here is derived from an EMBL/GenBank/DDBJ whole genome shotgun (WGS) entry which is preliminary data.</text>
</comment>
<feature type="domain" description="CobW C-terminal" evidence="1">
    <location>
        <begin position="222"/>
        <end position="315"/>
    </location>
</feature>
<dbReference type="Pfam" id="PF07683">
    <property type="entry name" value="CobW_C"/>
    <property type="match status" value="1"/>
</dbReference>
<dbReference type="EMBL" id="QOUI01000012">
    <property type="protein sequence ID" value="RCK68368.1"/>
    <property type="molecule type" value="Genomic_DNA"/>
</dbReference>
<dbReference type="InterPro" id="IPR011629">
    <property type="entry name" value="CobW-like_C"/>
</dbReference>